<protein>
    <submittedName>
        <fullName evidence="3">Diguanylate cyclase</fullName>
    </submittedName>
    <submittedName>
        <fullName evidence="2">Superfamily II DNA or RNA helicase</fullName>
    </submittedName>
</protein>
<proteinExistence type="predicted"/>
<dbReference type="RefSeq" id="WP_090401479.1">
    <property type="nucleotide sequence ID" value="NZ_FNKM01000002.1"/>
</dbReference>
<dbReference type="InterPro" id="IPR027417">
    <property type="entry name" value="P-loop_NTPase"/>
</dbReference>
<organism evidence="3 5">
    <name type="scientific">Pseudomonas grimontii</name>
    <dbReference type="NCBI Taxonomy" id="129847"/>
    <lineage>
        <taxon>Bacteria</taxon>
        <taxon>Pseudomonadati</taxon>
        <taxon>Pseudomonadota</taxon>
        <taxon>Gammaproteobacteria</taxon>
        <taxon>Pseudomonadales</taxon>
        <taxon>Pseudomonadaceae</taxon>
        <taxon>Pseudomonas</taxon>
    </lineage>
</organism>
<keyword evidence="2" id="KW-0547">Nucleotide-binding</keyword>
<dbReference type="GO" id="GO:0003677">
    <property type="term" value="F:DNA binding"/>
    <property type="evidence" value="ECO:0007669"/>
    <property type="project" value="InterPro"/>
</dbReference>
<gene>
    <name evidence="3" type="ORF">FIV39_06810</name>
    <name evidence="2" type="ORF">SAMN04490186_2092</name>
</gene>
<reference evidence="2 4" key="1">
    <citation type="submission" date="2016-10" db="EMBL/GenBank/DDBJ databases">
        <authorList>
            <person name="Varghese N."/>
            <person name="Submissions S."/>
        </authorList>
    </citation>
    <scope>NUCLEOTIDE SEQUENCE [LARGE SCALE GENOMIC DNA]</scope>
    <source>
        <strain evidence="2 4">BS2976</strain>
    </source>
</reference>
<dbReference type="EMBL" id="FNKM01000002">
    <property type="protein sequence ID" value="SDQ82221.1"/>
    <property type="molecule type" value="Genomic_DNA"/>
</dbReference>
<dbReference type="Pfam" id="PF00271">
    <property type="entry name" value="Helicase_C"/>
    <property type="match status" value="1"/>
</dbReference>
<dbReference type="GO" id="GO:0004386">
    <property type="term" value="F:helicase activity"/>
    <property type="evidence" value="ECO:0007669"/>
    <property type="project" value="UniProtKB-KW"/>
</dbReference>
<keyword evidence="4" id="KW-1185">Reference proteome</keyword>
<dbReference type="InterPro" id="IPR006935">
    <property type="entry name" value="Helicase/UvrB_N"/>
</dbReference>
<keyword evidence="2" id="KW-0347">Helicase</keyword>
<dbReference type="PANTHER" id="PTHR47396:SF1">
    <property type="entry name" value="ATP-DEPENDENT HELICASE IRC3-RELATED"/>
    <property type="match status" value="1"/>
</dbReference>
<dbReference type="GO" id="GO:0005524">
    <property type="term" value="F:ATP binding"/>
    <property type="evidence" value="ECO:0007669"/>
    <property type="project" value="InterPro"/>
</dbReference>
<dbReference type="PANTHER" id="PTHR47396">
    <property type="entry name" value="TYPE I RESTRICTION ENZYME ECOKI R PROTEIN"/>
    <property type="match status" value="1"/>
</dbReference>
<comment type="caution">
    <text evidence="3">The sequence shown here is derived from an EMBL/GenBank/DDBJ whole genome shotgun (WGS) entry which is preliminary data.</text>
</comment>
<dbReference type="GO" id="GO:0005829">
    <property type="term" value="C:cytosol"/>
    <property type="evidence" value="ECO:0007669"/>
    <property type="project" value="TreeGrafter"/>
</dbReference>
<dbReference type="InterPro" id="IPR001650">
    <property type="entry name" value="Helicase_C-like"/>
</dbReference>
<dbReference type="Gene3D" id="3.40.50.300">
    <property type="entry name" value="P-loop containing nucleotide triphosphate hydrolases"/>
    <property type="match status" value="2"/>
</dbReference>
<keyword evidence="2" id="KW-0067">ATP-binding</keyword>
<dbReference type="EMBL" id="VFES01000003">
    <property type="protein sequence ID" value="TWR68196.1"/>
    <property type="molecule type" value="Genomic_DNA"/>
</dbReference>
<name>A0A1H1E0D8_9PSED</name>
<dbReference type="SUPFAM" id="SSF52540">
    <property type="entry name" value="P-loop containing nucleoside triphosphate hydrolases"/>
    <property type="match status" value="1"/>
</dbReference>
<evidence type="ECO:0000259" key="1">
    <source>
        <dbReference type="SMART" id="SM00487"/>
    </source>
</evidence>
<accession>A0A1H1E0D8</accession>
<evidence type="ECO:0000313" key="4">
    <source>
        <dbReference type="Proteomes" id="UP000198740"/>
    </source>
</evidence>
<dbReference type="InterPro" id="IPR050742">
    <property type="entry name" value="Helicase_Restrict-Modif_Enz"/>
</dbReference>
<dbReference type="InterPro" id="IPR014001">
    <property type="entry name" value="Helicase_ATP-bd"/>
</dbReference>
<reference evidence="3 5" key="2">
    <citation type="submission" date="2019-06" db="EMBL/GenBank/DDBJ databases">
        <title>Pseudomonas bimorpha sp. nov. isolated from bovine raw milk and skim milk concentrate.</title>
        <authorList>
            <person name="Hofmann K."/>
            <person name="Huptas C."/>
            <person name="Doll E."/>
            <person name="Scherer S."/>
            <person name="Wenning M."/>
        </authorList>
    </citation>
    <scope>NUCLEOTIDE SEQUENCE [LARGE SCALE GENOMIC DNA]</scope>
    <source>
        <strain evidence="3 5">DSM 17515</strain>
    </source>
</reference>
<dbReference type="Pfam" id="PF04851">
    <property type="entry name" value="ResIII"/>
    <property type="match status" value="1"/>
</dbReference>
<dbReference type="AlphaFoldDB" id="A0A1H1E0D8"/>
<dbReference type="Proteomes" id="UP000317267">
    <property type="component" value="Unassembled WGS sequence"/>
</dbReference>
<feature type="domain" description="Helicase ATP-binding" evidence="1">
    <location>
        <begin position="1"/>
        <end position="201"/>
    </location>
</feature>
<evidence type="ECO:0000313" key="3">
    <source>
        <dbReference type="EMBL" id="TWR68196.1"/>
    </source>
</evidence>
<dbReference type="Proteomes" id="UP000198740">
    <property type="component" value="Unassembled WGS sequence"/>
</dbReference>
<dbReference type="GO" id="GO:0016787">
    <property type="term" value="F:hydrolase activity"/>
    <property type="evidence" value="ECO:0007669"/>
    <property type="project" value="InterPro"/>
</dbReference>
<evidence type="ECO:0000313" key="5">
    <source>
        <dbReference type="Proteomes" id="UP000317267"/>
    </source>
</evidence>
<sequence>MSISLRAWQAACVDAALSRYKHSPHFFCQATPGAGKSRMAAEIARQLLLTGEIDLVLCFAPSCQVAEGLRKTFSGVLNRQFDGLLGSVGVATTYQGMHHQGEEFWRLLDKYRVFAVFDEIHHCAGHDPLLSNSWGQIILQRIQDRAAYTLALSGTPWRSDERAIALARYSNPEGRLICDFRYGIEEAISDKVCRPPRIVLIDNNAIRLTEQVGNSSTDVVYPSIAQLLTESPVNFEDLLSNDEIVQQTIELGSERLNEIRKVTPNAAGLVVATNVRHANQIASILRARGESCLVVTNQTPGAQGLIDKFRNSNDRWIVAVGMISEGTDIPRLQVCCYLSRIRTELHYRQVLGRVLRRMGDIDEHAWLYALAEPLLQQFSQRIAEDLPEDLAVLDYVQGASSRLAWTKNSELDAPFDGSTEISIHRRVPQVEGEISFVGDVERKGLYELDISSSFRTEILAYY</sequence>
<evidence type="ECO:0000313" key="2">
    <source>
        <dbReference type="EMBL" id="SDQ82221.1"/>
    </source>
</evidence>
<keyword evidence="2" id="KW-0378">Hydrolase</keyword>
<dbReference type="SMART" id="SM00487">
    <property type="entry name" value="DEXDc"/>
    <property type="match status" value="1"/>
</dbReference>
<dbReference type="OrthoDB" id="5165890at2"/>